<dbReference type="GO" id="GO:0016740">
    <property type="term" value="F:transferase activity"/>
    <property type="evidence" value="ECO:0007669"/>
    <property type="project" value="UniProtKB-KW"/>
</dbReference>
<organism evidence="2 3">
    <name type="scientific">Eubacterium uniforme</name>
    <dbReference type="NCBI Taxonomy" id="39495"/>
    <lineage>
        <taxon>Bacteria</taxon>
        <taxon>Bacillati</taxon>
        <taxon>Bacillota</taxon>
        <taxon>Clostridia</taxon>
        <taxon>Eubacteriales</taxon>
        <taxon>Eubacteriaceae</taxon>
        <taxon>Eubacterium</taxon>
    </lineage>
</organism>
<dbReference type="GO" id="GO:0009100">
    <property type="term" value="P:glycoprotein metabolic process"/>
    <property type="evidence" value="ECO:0007669"/>
    <property type="project" value="UniProtKB-ARBA"/>
</dbReference>
<dbReference type="InterPro" id="IPR052942">
    <property type="entry name" value="LPS_cholinephosphotransferase"/>
</dbReference>
<gene>
    <name evidence="2" type="ORF">SAMN02745111_00715</name>
</gene>
<dbReference type="Pfam" id="PF04991">
    <property type="entry name" value="LicD"/>
    <property type="match status" value="1"/>
</dbReference>
<protein>
    <submittedName>
        <fullName evidence="2">Lipopolysaccharide cholinephosphotransferase</fullName>
    </submittedName>
</protein>
<evidence type="ECO:0000313" key="3">
    <source>
        <dbReference type="Proteomes" id="UP000190814"/>
    </source>
</evidence>
<dbReference type="InterPro" id="IPR007074">
    <property type="entry name" value="LicD/FKTN/FKRP_NTP_transf"/>
</dbReference>
<keyword evidence="3" id="KW-1185">Reference proteome</keyword>
<proteinExistence type="predicted"/>
<dbReference type="OrthoDB" id="9786100at2"/>
<dbReference type="PANTHER" id="PTHR43404:SF2">
    <property type="entry name" value="LIPOPOLYSACCHARIDE CHOLINEPHOSPHOTRANSFERASE LICD"/>
    <property type="match status" value="1"/>
</dbReference>
<sequence>MERLTVEEYKQVELEILMKVDKICRENNINYFLFAGTLIGAVRHNGFIPWDDDIDISMLRKDYDKLAAIIQKGNYGLNFIRIEENPDTIYPYGKICDQTTEIKEKNFKEVAGYGVFIDVFPFDYLPENERERVRLKKKYFRMYQLLTHSSRTGYVKTDSIITNIKRNFAFNFSKLFSTKKIITKMNADFIKLNERKSNFVGLAWAYAWLLEDYQSVSEVTFEGHIFWAPKNPDRVLKTHFGDYMKLPPESERVLKHTLVCYKK</sequence>
<dbReference type="STRING" id="39495.SAMN02745111_00715"/>
<name>A0A1T4VEA4_9FIRM</name>
<evidence type="ECO:0000259" key="1">
    <source>
        <dbReference type="Pfam" id="PF04991"/>
    </source>
</evidence>
<dbReference type="AlphaFoldDB" id="A0A1T4VEA4"/>
<evidence type="ECO:0000313" key="2">
    <source>
        <dbReference type="EMBL" id="SKA62861.1"/>
    </source>
</evidence>
<feature type="domain" description="LicD/FKTN/FKRP nucleotidyltransferase" evidence="1">
    <location>
        <begin position="24"/>
        <end position="241"/>
    </location>
</feature>
<reference evidence="2 3" key="1">
    <citation type="submission" date="2017-02" db="EMBL/GenBank/DDBJ databases">
        <authorList>
            <person name="Peterson S.W."/>
        </authorList>
    </citation>
    <scope>NUCLEOTIDE SEQUENCE [LARGE SCALE GENOMIC DNA]</scope>
    <source>
        <strain evidence="2 3">ATCC 35992</strain>
    </source>
</reference>
<dbReference type="RefSeq" id="WP_078765603.1">
    <property type="nucleotide sequence ID" value="NZ_FUXZ01000004.1"/>
</dbReference>
<dbReference type="Proteomes" id="UP000190814">
    <property type="component" value="Unassembled WGS sequence"/>
</dbReference>
<dbReference type="PANTHER" id="PTHR43404">
    <property type="entry name" value="LIPOPOLYSACCHARIDE CHOLINEPHOSPHOTRANSFERASE LICD"/>
    <property type="match status" value="1"/>
</dbReference>
<keyword evidence="2" id="KW-0808">Transferase</keyword>
<dbReference type="EMBL" id="FUXZ01000004">
    <property type="protein sequence ID" value="SKA62861.1"/>
    <property type="molecule type" value="Genomic_DNA"/>
</dbReference>
<accession>A0A1T4VEA4</accession>